<evidence type="ECO:0000313" key="8">
    <source>
        <dbReference type="Proteomes" id="UP001357452"/>
    </source>
</evidence>
<evidence type="ECO:0000313" key="7">
    <source>
        <dbReference type="EMBL" id="MEE6187782.1"/>
    </source>
</evidence>
<dbReference type="PANTHER" id="PTHR21237">
    <property type="entry name" value="GRPE PROTEIN"/>
    <property type="match status" value="1"/>
</dbReference>
<dbReference type="EMBL" id="JAZGLY010000006">
    <property type="protein sequence ID" value="MEE6187782.1"/>
    <property type="molecule type" value="Genomic_DNA"/>
</dbReference>
<dbReference type="SUPFAM" id="SSF58014">
    <property type="entry name" value="Coiled-coil domain of nucleotide exchange factor GrpE"/>
    <property type="match status" value="1"/>
</dbReference>
<evidence type="ECO:0000256" key="4">
    <source>
        <dbReference type="RuleBase" id="RU000639"/>
    </source>
</evidence>
<sequence length="194" mass="21832">MNQNSDNFTEQEGMNVNENTNEQEGLNINVDDNVSGTEHLNEPVEESPLSALEAELNESKDKYLRLAAEFDNFRKRTARERIELLQTAGKEVIVDLLDVLDDIDRATKELEASADKSLSQGVSLIFNKFRNILQARGLKVMEAVGTDFDPELHEAVTQIEVNDESKKGKVVDEVIKGYYLNDKIIRHAKVVVGK</sequence>
<dbReference type="RefSeq" id="WP_330975189.1">
    <property type="nucleotide sequence ID" value="NZ_JAZGLY010000006.1"/>
</dbReference>
<keyword evidence="3" id="KW-0963">Cytoplasm</keyword>
<dbReference type="HAMAP" id="MF_01151">
    <property type="entry name" value="GrpE"/>
    <property type="match status" value="1"/>
</dbReference>
<dbReference type="InterPro" id="IPR009012">
    <property type="entry name" value="GrpE_head"/>
</dbReference>
<dbReference type="SUPFAM" id="SSF51064">
    <property type="entry name" value="Head domain of nucleotide exchange factor GrpE"/>
    <property type="match status" value="1"/>
</dbReference>
<dbReference type="Gene3D" id="2.30.22.10">
    <property type="entry name" value="Head domain of nucleotide exchange factor GrpE"/>
    <property type="match status" value="1"/>
</dbReference>
<keyword evidence="8" id="KW-1185">Reference proteome</keyword>
<dbReference type="Proteomes" id="UP001357452">
    <property type="component" value="Unassembled WGS sequence"/>
</dbReference>
<comment type="function">
    <text evidence="3 4">Participates actively in the response to hyperosmotic and heat shock by preventing the aggregation of stress-denatured proteins, in association with DnaK and GrpE. It is the nucleotide exchange factor for DnaK and may function as a thermosensor. Unfolded proteins bind initially to DnaJ; upon interaction with the DnaJ-bound protein, DnaK hydrolyzes its bound ATP, resulting in the formation of a stable complex. GrpE releases ADP from DnaK; ATP binding to DnaK triggers the release of the substrate protein, thus completing the reaction cycle. Several rounds of ATP-dependent interactions between DnaJ, DnaK and GrpE are required for fully efficient folding.</text>
</comment>
<dbReference type="PRINTS" id="PR00773">
    <property type="entry name" value="GRPEPROTEIN"/>
</dbReference>
<keyword evidence="2 3" id="KW-0143">Chaperone</keyword>
<proteinExistence type="inferred from homology"/>
<dbReference type="PANTHER" id="PTHR21237:SF23">
    <property type="entry name" value="GRPE PROTEIN HOMOLOG, MITOCHONDRIAL"/>
    <property type="match status" value="1"/>
</dbReference>
<dbReference type="InterPro" id="IPR013805">
    <property type="entry name" value="GrpE_CC"/>
</dbReference>
<evidence type="ECO:0000256" key="3">
    <source>
        <dbReference type="HAMAP-Rule" id="MF_01151"/>
    </source>
</evidence>
<comment type="caution">
    <text evidence="7">The sequence shown here is derived from an EMBL/GenBank/DDBJ whole genome shotgun (WGS) entry which is preliminary data.</text>
</comment>
<comment type="similarity">
    <text evidence="1 3 5">Belongs to the GrpE family.</text>
</comment>
<comment type="subcellular location">
    <subcellularLocation>
        <location evidence="3">Cytoplasm</location>
    </subcellularLocation>
</comment>
<evidence type="ECO:0000256" key="5">
    <source>
        <dbReference type="RuleBase" id="RU004478"/>
    </source>
</evidence>
<feature type="compositionally biased region" description="Polar residues" evidence="6">
    <location>
        <begin position="1"/>
        <end position="38"/>
    </location>
</feature>
<evidence type="ECO:0000256" key="6">
    <source>
        <dbReference type="SAM" id="MobiDB-lite"/>
    </source>
</evidence>
<name>A0ABU7RIK6_9BACT</name>
<keyword evidence="3 4" id="KW-0346">Stress response</keyword>
<evidence type="ECO:0000256" key="1">
    <source>
        <dbReference type="ARBA" id="ARBA00009054"/>
    </source>
</evidence>
<feature type="region of interest" description="Disordered" evidence="6">
    <location>
        <begin position="1"/>
        <end position="49"/>
    </location>
</feature>
<dbReference type="CDD" id="cd00446">
    <property type="entry name" value="GrpE"/>
    <property type="match status" value="1"/>
</dbReference>
<protein>
    <recommendedName>
        <fullName evidence="3 4">Protein GrpE</fullName>
    </recommendedName>
    <alternativeName>
        <fullName evidence="3">HSP-70 cofactor</fullName>
    </alternativeName>
</protein>
<dbReference type="PROSITE" id="PS01071">
    <property type="entry name" value="GRPE"/>
    <property type="match status" value="1"/>
</dbReference>
<comment type="subunit">
    <text evidence="3">Homodimer.</text>
</comment>
<dbReference type="InterPro" id="IPR000740">
    <property type="entry name" value="GrpE"/>
</dbReference>
<gene>
    <name evidence="3" type="primary">grpE</name>
    <name evidence="7" type="ORF">V2H41_10915</name>
</gene>
<dbReference type="Gene3D" id="3.90.20.20">
    <property type="match status" value="1"/>
</dbReference>
<reference evidence="7 8" key="1">
    <citation type="submission" date="2024-01" db="EMBL/GenBank/DDBJ databases">
        <title>Niabella digestum sp. nov., isolated from waste digestion system.</title>
        <authorList>
            <person name="Zhang L."/>
        </authorList>
    </citation>
    <scope>NUCLEOTIDE SEQUENCE [LARGE SCALE GENOMIC DNA]</scope>
    <source>
        <strain evidence="7 8">A18</strain>
    </source>
</reference>
<evidence type="ECO:0000256" key="2">
    <source>
        <dbReference type="ARBA" id="ARBA00023186"/>
    </source>
</evidence>
<dbReference type="Pfam" id="PF01025">
    <property type="entry name" value="GrpE"/>
    <property type="match status" value="1"/>
</dbReference>
<organism evidence="7 8">
    <name type="scientific">Niabella digestorum</name>
    <dbReference type="NCBI Taxonomy" id="3117701"/>
    <lineage>
        <taxon>Bacteria</taxon>
        <taxon>Pseudomonadati</taxon>
        <taxon>Bacteroidota</taxon>
        <taxon>Chitinophagia</taxon>
        <taxon>Chitinophagales</taxon>
        <taxon>Chitinophagaceae</taxon>
        <taxon>Niabella</taxon>
    </lineage>
</organism>
<accession>A0ABU7RIK6</accession>